<comment type="pathway">
    <text evidence="4">Cofactor biosynthesis; adenosylcobalamin biosynthesis; adenosylcobalamin from cob(II)yrinate a,c-diamide: step 2/7.</text>
</comment>
<dbReference type="InterPro" id="IPR029499">
    <property type="entry name" value="PduO-typ"/>
</dbReference>
<evidence type="ECO:0000259" key="5">
    <source>
        <dbReference type="Pfam" id="PF01923"/>
    </source>
</evidence>
<dbReference type="GO" id="GO:0009236">
    <property type="term" value="P:cobalamin biosynthetic process"/>
    <property type="evidence" value="ECO:0007669"/>
    <property type="project" value="UniProtKB-UniRule"/>
</dbReference>
<name>A0A554LHP9_9BACT</name>
<proteinExistence type="inferred from homology"/>
<feature type="domain" description="Cobalamin adenosyltransferase-like" evidence="5">
    <location>
        <begin position="3"/>
        <end position="153"/>
    </location>
</feature>
<evidence type="ECO:0000256" key="3">
    <source>
        <dbReference type="ARBA" id="ARBA00022840"/>
    </source>
</evidence>
<dbReference type="Pfam" id="PF01923">
    <property type="entry name" value="Cob_adeno_trans"/>
    <property type="match status" value="1"/>
</dbReference>
<dbReference type="GO" id="GO:0008817">
    <property type="term" value="F:corrinoid adenosyltransferase activity"/>
    <property type="evidence" value="ECO:0007669"/>
    <property type="project" value="UniProtKB-UniRule"/>
</dbReference>
<comment type="caution">
    <text evidence="6">The sequence shown here is derived from an EMBL/GenBank/DDBJ whole genome shotgun (WGS) entry which is preliminary data.</text>
</comment>
<comment type="catalytic activity">
    <reaction evidence="4">
        <text>2 cob(II)alamin + reduced [electron-transfer flavoprotein] + 2 ATP = 2 adenosylcob(III)alamin + 2 triphosphate + oxidized [electron-transfer flavoprotein] + 3 H(+)</text>
        <dbReference type="Rhea" id="RHEA:28671"/>
        <dbReference type="Rhea" id="RHEA-COMP:10685"/>
        <dbReference type="Rhea" id="RHEA-COMP:10686"/>
        <dbReference type="ChEBI" id="CHEBI:15378"/>
        <dbReference type="ChEBI" id="CHEBI:16304"/>
        <dbReference type="ChEBI" id="CHEBI:18036"/>
        <dbReference type="ChEBI" id="CHEBI:18408"/>
        <dbReference type="ChEBI" id="CHEBI:30616"/>
        <dbReference type="ChEBI" id="CHEBI:57692"/>
        <dbReference type="ChEBI" id="CHEBI:58307"/>
        <dbReference type="EC" id="2.5.1.17"/>
    </reaction>
</comment>
<dbReference type="UniPathway" id="UPA00148">
    <property type="reaction ID" value="UER00233"/>
</dbReference>
<dbReference type="InterPro" id="IPR016030">
    <property type="entry name" value="CblAdoTrfase-like"/>
</dbReference>
<organism evidence="6 7">
    <name type="scientific">Candidatus Berkelbacteria bacterium Licking1014_85</name>
    <dbReference type="NCBI Taxonomy" id="2017148"/>
    <lineage>
        <taxon>Bacteria</taxon>
        <taxon>Candidatus Berkelbacteria</taxon>
    </lineage>
</organism>
<dbReference type="EC" id="2.5.1.17" evidence="4"/>
<evidence type="ECO:0000313" key="6">
    <source>
        <dbReference type="EMBL" id="TSC92393.1"/>
    </source>
</evidence>
<keyword evidence="1 4" id="KW-0808">Transferase</keyword>
<dbReference type="AlphaFoldDB" id="A0A554LHP9"/>
<reference evidence="6 7" key="1">
    <citation type="submission" date="2017-07" db="EMBL/GenBank/DDBJ databases">
        <title>Mechanisms for carbon and nitrogen cycling indicate functional differentiation within the Candidate Phyla Radiation.</title>
        <authorList>
            <person name="Danczak R.E."/>
            <person name="Johnston M.D."/>
            <person name="Kenah C."/>
            <person name="Slattery M."/>
            <person name="Wrighton K.C."/>
            <person name="Wilkins M.J."/>
        </authorList>
    </citation>
    <scope>NUCLEOTIDE SEQUENCE [LARGE SCALE GENOMIC DNA]</scope>
    <source>
        <strain evidence="6">Licking1014_85</strain>
    </source>
</reference>
<dbReference type="Gene3D" id="1.20.1200.10">
    <property type="entry name" value="Cobalamin adenosyltransferase-like"/>
    <property type="match status" value="1"/>
</dbReference>
<gene>
    <name evidence="6" type="ORF">CEN91_464</name>
</gene>
<dbReference type="PANTHER" id="PTHR12213:SF0">
    <property type="entry name" value="CORRINOID ADENOSYLTRANSFERASE MMAB"/>
    <property type="match status" value="1"/>
</dbReference>
<protein>
    <recommendedName>
        <fullName evidence="4">Corrinoid adenosyltransferase</fullName>
        <ecNumber evidence="4">2.5.1.17</ecNumber>
    </recommendedName>
    <alternativeName>
        <fullName evidence="4">Cob(II)alamin adenosyltransferase</fullName>
    </alternativeName>
    <alternativeName>
        <fullName evidence="4">Cob(II)yrinic acid a,c-diamide adenosyltransferase</fullName>
    </alternativeName>
    <alternativeName>
        <fullName evidence="4">Cobinamide/cobalamin adenosyltransferase</fullName>
    </alternativeName>
</protein>
<keyword evidence="3 4" id="KW-0067">ATP-binding</keyword>
<dbReference type="InterPro" id="IPR036451">
    <property type="entry name" value="CblAdoTrfase-like_sf"/>
</dbReference>
<keyword evidence="4" id="KW-0169">Cobalamin biosynthesis</keyword>
<evidence type="ECO:0000256" key="1">
    <source>
        <dbReference type="ARBA" id="ARBA00022679"/>
    </source>
</evidence>
<dbReference type="Proteomes" id="UP000315589">
    <property type="component" value="Unassembled WGS sequence"/>
</dbReference>
<dbReference type="SUPFAM" id="SSF89028">
    <property type="entry name" value="Cobalamin adenosyltransferase-like"/>
    <property type="match status" value="1"/>
</dbReference>
<dbReference type="GO" id="GO:0005524">
    <property type="term" value="F:ATP binding"/>
    <property type="evidence" value="ECO:0007669"/>
    <property type="project" value="UniProtKB-UniRule"/>
</dbReference>
<evidence type="ECO:0000256" key="4">
    <source>
        <dbReference type="RuleBase" id="RU366026"/>
    </source>
</evidence>
<comment type="similarity">
    <text evidence="4">Belongs to the Cob(I)alamin adenosyltransferase family.</text>
</comment>
<comment type="catalytic activity">
    <reaction evidence="4">
        <text>2 cob(II)yrinate a,c diamide + reduced [electron-transfer flavoprotein] + 2 ATP = 2 adenosylcob(III)yrinate a,c-diamide + 2 triphosphate + oxidized [electron-transfer flavoprotein] + 3 H(+)</text>
        <dbReference type="Rhea" id="RHEA:11528"/>
        <dbReference type="Rhea" id="RHEA-COMP:10685"/>
        <dbReference type="Rhea" id="RHEA-COMP:10686"/>
        <dbReference type="ChEBI" id="CHEBI:15378"/>
        <dbReference type="ChEBI" id="CHEBI:18036"/>
        <dbReference type="ChEBI" id="CHEBI:30616"/>
        <dbReference type="ChEBI" id="CHEBI:57692"/>
        <dbReference type="ChEBI" id="CHEBI:58307"/>
        <dbReference type="ChEBI" id="CHEBI:58503"/>
        <dbReference type="ChEBI" id="CHEBI:58537"/>
        <dbReference type="EC" id="2.5.1.17"/>
    </reaction>
</comment>
<dbReference type="EMBL" id="VMGI01000065">
    <property type="protein sequence ID" value="TSC92393.1"/>
    <property type="molecule type" value="Genomic_DNA"/>
</dbReference>
<keyword evidence="2 4" id="KW-0547">Nucleotide-binding</keyword>
<sequence length="156" mass="17992">MPIYTKKGDRGFTILNNKKLKKSDAVFEALGDLDELNANLGLARFKMKDERFKNIIKNIQILFIDLMAEIANCQKETIDWNAETEKLETEIDKLMKNKNINHFIIPGENELSALLNISRAICRRAERSLTKLKGCKNIKKFVNRLSDYLFALSINI</sequence>
<evidence type="ECO:0000256" key="2">
    <source>
        <dbReference type="ARBA" id="ARBA00022741"/>
    </source>
</evidence>
<dbReference type="PANTHER" id="PTHR12213">
    <property type="entry name" value="CORRINOID ADENOSYLTRANSFERASE"/>
    <property type="match status" value="1"/>
</dbReference>
<accession>A0A554LHP9</accession>
<dbReference type="NCBIfam" id="TIGR00636">
    <property type="entry name" value="PduO_Nterm"/>
    <property type="match status" value="1"/>
</dbReference>
<evidence type="ECO:0000313" key="7">
    <source>
        <dbReference type="Proteomes" id="UP000315589"/>
    </source>
</evidence>